<dbReference type="EMBL" id="CM056742">
    <property type="protein sequence ID" value="KAJ8679782.1"/>
    <property type="molecule type" value="Genomic_DNA"/>
</dbReference>
<comment type="caution">
    <text evidence="1">The sequence shown here is derived from an EMBL/GenBank/DDBJ whole genome shotgun (WGS) entry which is preliminary data.</text>
</comment>
<dbReference type="Proteomes" id="UP001239111">
    <property type="component" value="Chromosome 2"/>
</dbReference>
<reference evidence="1" key="1">
    <citation type="submission" date="2023-04" db="EMBL/GenBank/DDBJ databases">
        <title>A chromosome-level genome assembly of the parasitoid wasp Eretmocerus hayati.</title>
        <authorList>
            <person name="Zhong Y."/>
            <person name="Liu S."/>
            <person name="Liu Y."/>
        </authorList>
    </citation>
    <scope>NUCLEOTIDE SEQUENCE</scope>
    <source>
        <strain evidence="1">ZJU_SS_LIU_2023</strain>
    </source>
</reference>
<protein>
    <submittedName>
        <fullName evidence="1">Uncharacterized protein</fullName>
    </submittedName>
</protein>
<evidence type="ECO:0000313" key="1">
    <source>
        <dbReference type="EMBL" id="KAJ8679782.1"/>
    </source>
</evidence>
<name>A0ACC2PBF0_9HYME</name>
<accession>A0ACC2PBF0</accession>
<evidence type="ECO:0000313" key="2">
    <source>
        <dbReference type="Proteomes" id="UP001239111"/>
    </source>
</evidence>
<gene>
    <name evidence="1" type="ORF">QAD02_015569</name>
</gene>
<keyword evidence="2" id="KW-1185">Reference proteome</keyword>
<proteinExistence type="predicted"/>
<organism evidence="1 2">
    <name type="scientific">Eretmocerus hayati</name>
    <dbReference type="NCBI Taxonomy" id="131215"/>
    <lineage>
        <taxon>Eukaryota</taxon>
        <taxon>Metazoa</taxon>
        <taxon>Ecdysozoa</taxon>
        <taxon>Arthropoda</taxon>
        <taxon>Hexapoda</taxon>
        <taxon>Insecta</taxon>
        <taxon>Pterygota</taxon>
        <taxon>Neoptera</taxon>
        <taxon>Endopterygota</taxon>
        <taxon>Hymenoptera</taxon>
        <taxon>Apocrita</taxon>
        <taxon>Proctotrupomorpha</taxon>
        <taxon>Chalcidoidea</taxon>
        <taxon>Aphelinidae</taxon>
        <taxon>Aphelininae</taxon>
        <taxon>Eretmocerus</taxon>
    </lineage>
</organism>
<sequence>MESKMYISESEGSSPKFASTNSIPALVDGYVNDRSPGSRKSSIMLSPSAGVILRDSKGRRHSVLDELKARRDSFFQKARRSSIFGSSNNSASEDKENTRRSSDSTTPNRRGSKTPRSKHEEDDQPLASLEQQQRQQSSAKKGRRKSWNPLMVGKSSKLDRKRRKGVASGSASSPVGGGVGGDELGSEEILYSRQKRPSWWNIFVPDSVTRYIF</sequence>